<evidence type="ECO:0000313" key="4">
    <source>
        <dbReference type="Proteomes" id="UP000217033"/>
    </source>
</evidence>
<dbReference type="EMBL" id="NQMN01000002">
    <property type="protein sequence ID" value="PAF54823.1"/>
    <property type="molecule type" value="Genomic_DNA"/>
</dbReference>
<feature type="compositionally biased region" description="Polar residues" evidence="1">
    <location>
        <begin position="30"/>
        <end position="43"/>
    </location>
</feature>
<sequence length="415" mass="47071">MKIKTKKLLILSTLTLLTSVTAATLVACSNDNGSGVTPPSNDQPVKDDPKKDHPVTSHPEDDKQVIIREMPSILDDKLTLNLVPWMKYIKGIENLKALDGEGNETDKLISPEEMLAKYQEVADTLTNDMLRTWDGKAATVKDYGIRSILKKIEKTKFWGMPQIKDEKEIYQAYIGIRNLNGFVFRMIDSYDTVTKTNSSTPTKLWEDSLTNEQTVAFDGDKKSLATFAELFIVPAMSYVYAINIVEFMQQYVYFKIALLNARTSNLSFKDYFKPSDNNKAANAISNMLNAYNKFLNLKEGQYMRSTKEMFIGHGETYYKLLLEINNQEIAPFAKAIGEDSNQPNISGANSQQLDLATTLLTDKFKQPVYTVNNVLEKISKTEQENIDSLITYYKTRFNWMFKTSSEELAANEGNK</sequence>
<keyword evidence="4" id="KW-1185">Reference proteome</keyword>
<evidence type="ECO:0000256" key="1">
    <source>
        <dbReference type="SAM" id="MobiDB-lite"/>
    </source>
</evidence>
<protein>
    <recommendedName>
        <fullName evidence="5">Lipoprotein</fullName>
    </recommendedName>
</protein>
<comment type="caution">
    <text evidence="3">The sequence shown here is derived from an EMBL/GenBank/DDBJ whole genome shotgun (WGS) entry which is preliminary data.</text>
</comment>
<dbReference type="RefSeq" id="WP_084232542.1">
    <property type="nucleotide sequence ID" value="NZ_FWXE01000008.1"/>
</dbReference>
<evidence type="ECO:0000313" key="3">
    <source>
        <dbReference type="EMBL" id="PAF54823.1"/>
    </source>
</evidence>
<gene>
    <name evidence="3" type="ORF">CJF60_03755</name>
</gene>
<organism evidence="3 4">
    <name type="scientific">Mycoplasmopsis agassizii</name>
    <dbReference type="NCBI Taxonomy" id="33922"/>
    <lineage>
        <taxon>Bacteria</taxon>
        <taxon>Bacillati</taxon>
        <taxon>Mycoplasmatota</taxon>
        <taxon>Mycoplasmoidales</taxon>
        <taxon>Metamycoplasmataceae</taxon>
        <taxon>Mycoplasmopsis</taxon>
    </lineage>
</organism>
<name>A0ABX4H4W8_9BACT</name>
<evidence type="ECO:0008006" key="5">
    <source>
        <dbReference type="Google" id="ProtNLM"/>
    </source>
</evidence>
<keyword evidence="2" id="KW-0732">Signal</keyword>
<dbReference type="Proteomes" id="UP000217033">
    <property type="component" value="Unassembled WGS sequence"/>
</dbReference>
<proteinExistence type="predicted"/>
<feature type="compositionally biased region" description="Basic and acidic residues" evidence="1">
    <location>
        <begin position="44"/>
        <end position="62"/>
    </location>
</feature>
<feature type="signal peptide" evidence="2">
    <location>
        <begin position="1"/>
        <end position="22"/>
    </location>
</feature>
<evidence type="ECO:0000256" key="2">
    <source>
        <dbReference type="SAM" id="SignalP"/>
    </source>
</evidence>
<dbReference type="PROSITE" id="PS51257">
    <property type="entry name" value="PROKAR_LIPOPROTEIN"/>
    <property type="match status" value="1"/>
</dbReference>
<accession>A0ABX4H4W8</accession>
<feature type="region of interest" description="Disordered" evidence="1">
    <location>
        <begin position="30"/>
        <end position="62"/>
    </location>
</feature>
<reference evidence="3" key="1">
    <citation type="submission" date="2017-08" db="EMBL/GenBank/DDBJ databases">
        <authorList>
            <person name="Alvarez-Ponce D."/>
            <person name="Weitzman C.L."/>
            <person name="Tillett R.L."/>
            <person name="Sandmeier F.C."/>
            <person name="Tracy C.R."/>
        </authorList>
    </citation>
    <scope>NUCLEOTIDE SEQUENCE [LARGE SCALE GENOMIC DNA]</scope>
    <source>
        <strain evidence="3">PS6</strain>
    </source>
</reference>
<feature type="chain" id="PRO_5046876703" description="Lipoprotein" evidence="2">
    <location>
        <begin position="23"/>
        <end position="415"/>
    </location>
</feature>